<evidence type="ECO:0000256" key="1">
    <source>
        <dbReference type="ARBA" id="ARBA00001974"/>
    </source>
</evidence>
<proteinExistence type="inferred from homology"/>
<feature type="non-terminal residue" evidence="6">
    <location>
        <position position="1"/>
    </location>
</feature>
<evidence type="ECO:0000259" key="5">
    <source>
        <dbReference type="PROSITE" id="PS00624"/>
    </source>
</evidence>
<dbReference type="SUPFAM" id="SSF51905">
    <property type="entry name" value="FAD/NAD(P)-binding domain"/>
    <property type="match status" value="1"/>
</dbReference>
<dbReference type="PIRSF" id="PIRSF000137">
    <property type="entry name" value="Alcohol_oxidase"/>
    <property type="match status" value="1"/>
</dbReference>
<reference evidence="6" key="1">
    <citation type="submission" date="2022-03" db="EMBL/GenBank/DDBJ databases">
        <authorList>
            <person name="Martin H S."/>
        </authorList>
    </citation>
    <scope>NUCLEOTIDE SEQUENCE</scope>
</reference>
<dbReference type="PANTHER" id="PTHR11552">
    <property type="entry name" value="GLUCOSE-METHANOL-CHOLINE GMC OXIDOREDUCTASE"/>
    <property type="match status" value="1"/>
</dbReference>
<dbReference type="Pfam" id="PF05199">
    <property type="entry name" value="GMC_oxred_C"/>
    <property type="match status" value="1"/>
</dbReference>
<dbReference type="Gene3D" id="3.50.50.60">
    <property type="entry name" value="FAD/NAD(P)-binding domain"/>
    <property type="match status" value="1"/>
</dbReference>
<accession>A0ABN8HNN4</accession>
<evidence type="ECO:0000256" key="2">
    <source>
        <dbReference type="ARBA" id="ARBA00010790"/>
    </source>
</evidence>
<dbReference type="PANTHER" id="PTHR11552:SF147">
    <property type="entry name" value="CHOLINE DEHYDROGENASE, MITOCHONDRIAL"/>
    <property type="match status" value="1"/>
</dbReference>
<gene>
    <name evidence="6" type="ORF">IPOD504_LOCUS1418</name>
</gene>
<evidence type="ECO:0000313" key="7">
    <source>
        <dbReference type="Proteomes" id="UP000837857"/>
    </source>
</evidence>
<evidence type="ECO:0000256" key="4">
    <source>
        <dbReference type="ARBA" id="ARBA00022827"/>
    </source>
</evidence>
<comment type="similarity">
    <text evidence="2">Belongs to the GMC oxidoreductase family.</text>
</comment>
<dbReference type="Proteomes" id="UP000837857">
    <property type="component" value="Chromosome 10"/>
</dbReference>
<dbReference type="InterPro" id="IPR012132">
    <property type="entry name" value="GMC_OxRdtase"/>
</dbReference>
<comment type="cofactor">
    <cofactor evidence="1">
        <name>FAD</name>
        <dbReference type="ChEBI" id="CHEBI:57692"/>
    </cofactor>
</comment>
<dbReference type="PROSITE" id="PS00624">
    <property type="entry name" value="GMC_OXRED_2"/>
    <property type="match status" value="1"/>
</dbReference>
<name>A0ABN8HNN4_9NEOP</name>
<evidence type="ECO:0000313" key="6">
    <source>
        <dbReference type="EMBL" id="CAH2038019.1"/>
    </source>
</evidence>
<keyword evidence="4" id="KW-0274">FAD</keyword>
<dbReference type="Pfam" id="PF00732">
    <property type="entry name" value="GMC_oxred_N"/>
    <property type="match status" value="1"/>
</dbReference>
<sequence>MEYDYIIVGAGTAGSLIAHRLATESNFTFVVLEAGGGSHPLLEIPIVGPLLHGTVYDWQYETTPQENACYAMVDRKCRLTQGKIVGGSSKLNNMIHVRGNVSHYADWFHGKYTREYFQRQLDYVEDNIFNLDHVQYQSELTDAVLDAAKELGYESLDGVSEKGFRRSRVTQKDGKRWTTSDNLDVNRHVISDSLVEKVLIIDRRAYGVSALISGERREIFARKSVILTAGALNTPKILQLSGVGPAELLNSLQIPMVQNLPVGLNLQDHVGTGLDLILLNKTLSMNVANMLNPFNLLYYLQGKGPWTNPGCEVLGFLSTKNSTTPDVEVMVLPVGISSDRGTFLRKRLGIRDEVWNGYFTKTFEKHTSTFFTVVLHPKSTGTVLIRSTDPKIPPLIDPKYLREKEDVDTLTAGLRLAMRFLETGSLKSIKAHLNVAPFPGCSHHEFFSDSYLECYVRHLTLTSYHPVGTCSMGLPESRKSVVDTSFRVLNVQNLYVADGSVMPTLPSGNINAAIAMMANIFYETNIKNASLKIDKAHCNRYDQMYQYLFKICSKG</sequence>
<dbReference type="InterPro" id="IPR000172">
    <property type="entry name" value="GMC_OxRdtase_N"/>
</dbReference>
<keyword evidence="7" id="KW-1185">Reference proteome</keyword>
<dbReference type="InterPro" id="IPR036188">
    <property type="entry name" value="FAD/NAD-bd_sf"/>
</dbReference>
<feature type="domain" description="Glucose-methanol-choline oxidoreductase N-terminal" evidence="5">
    <location>
        <begin position="230"/>
        <end position="244"/>
    </location>
</feature>
<organism evidence="6 7">
    <name type="scientific">Iphiclides podalirius</name>
    <name type="common">scarce swallowtail</name>
    <dbReference type="NCBI Taxonomy" id="110791"/>
    <lineage>
        <taxon>Eukaryota</taxon>
        <taxon>Metazoa</taxon>
        <taxon>Ecdysozoa</taxon>
        <taxon>Arthropoda</taxon>
        <taxon>Hexapoda</taxon>
        <taxon>Insecta</taxon>
        <taxon>Pterygota</taxon>
        <taxon>Neoptera</taxon>
        <taxon>Endopterygota</taxon>
        <taxon>Lepidoptera</taxon>
        <taxon>Glossata</taxon>
        <taxon>Ditrysia</taxon>
        <taxon>Papilionoidea</taxon>
        <taxon>Papilionidae</taxon>
        <taxon>Papilioninae</taxon>
        <taxon>Iphiclides</taxon>
    </lineage>
</organism>
<dbReference type="InterPro" id="IPR007867">
    <property type="entry name" value="GMC_OxRtase_C"/>
</dbReference>
<keyword evidence="3" id="KW-0285">Flavoprotein</keyword>
<dbReference type="EMBL" id="OW152822">
    <property type="protein sequence ID" value="CAH2038019.1"/>
    <property type="molecule type" value="Genomic_DNA"/>
</dbReference>
<evidence type="ECO:0000256" key="3">
    <source>
        <dbReference type="ARBA" id="ARBA00022630"/>
    </source>
</evidence>
<dbReference type="Gene3D" id="3.30.560.10">
    <property type="entry name" value="Glucose Oxidase, domain 3"/>
    <property type="match status" value="1"/>
</dbReference>
<protein>
    <recommendedName>
        <fullName evidence="5">Glucose-methanol-choline oxidoreductase N-terminal domain-containing protein</fullName>
    </recommendedName>
</protein>
<dbReference type="SUPFAM" id="SSF54373">
    <property type="entry name" value="FAD-linked reductases, C-terminal domain"/>
    <property type="match status" value="1"/>
</dbReference>